<organism evidence="3 4">
    <name type="scientific">Thermococcus kodakarensis (strain ATCC BAA-918 / JCM 12380 / KOD1)</name>
    <name type="common">Pyrococcus kodakaraensis (strain KOD1)</name>
    <dbReference type="NCBI Taxonomy" id="69014"/>
    <lineage>
        <taxon>Archaea</taxon>
        <taxon>Methanobacteriati</taxon>
        <taxon>Methanobacteriota</taxon>
        <taxon>Thermococci</taxon>
        <taxon>Thermococcales</taxon>
        <taxon>Thermococcaceae</taxon>
        <taxon>Thermococcus</taxon>
    </lineage>
</organism>
<dbReference type="Proteomes" id="UP000000536">
    <property type="component" value="Chromosome"/>
</dbReference>
<dbReference type="PANTHER" id="PTHR36194:SF1">
    <property type="entry name" value="S-LAYER-LIKE PROTEIN"/>
    <property type="match status" value="1"/>
</dbReference>
<dbReference type="OrthoDB" id="101187at2157"/>
<evidence type="ECO:0000313" key="4">
    <source>
        <dbReference type="Proteomes" id="UP000000536"/>
    </source>
</evidence>
<dbReference type="PANTHER" id="PTHR36194">
    <property type="entry name" value="S-LAYER-LIKE PROTEIN"/>
    <property type="match status" value="1"/>
</dbReference>
<dbReference type="AlphaFoldDB" id="Q5JFI5"/>
<dbReference type="RefSeq" id="WP_011249119.1">
    <property type="nucleotide sequence ID" value="NC_006624.1"/>
</dbReference>
<name>Q5JFI5_THEKO</name>
<dbReference type="STRING" id="69014.TK0164"/>
<evidence type="ECO:0000256" key="1">
    <source>
        <dbReference type="SAM" id="MobiDB-lite"/>
    </source>
</evidence>
<feature type="domain" description="PEGA" evidence="2">
    <location>
        <begin position="449"/>
        <end position="515"/>
    </location>
</feature>
<dbReference type="eggNOG" id="arCOG03264">
    <property type="taxonomic scope" value="Archaea"/>
</dbReference>
<evidence type="ECO:0000259" key="2">
    <source>
        <dbReference type="Pfam" id="PF08308"/>
    </source>
</evidence>
<evidence type="ECO:0000313" key="3">
    <source>
        <dbReference type="EMBL" id="BAD84353.1"/>
    </source>
</evidence>
<dbReference type="Pfam" id="PF08308">
    <property type="entry name" value="PEGA"/>
    <property type="match status" value="1"/>
</dbReference>
<feature type="compositionally biased region" description="Polar residues" evidence="1">
    <location>
        <begin position="519"/>
        <end position="530"/>
    </location>
</feature>
<dbReference type="KEGG" id="tko:TK0164"/>
<dbReference type="InParanoid" id="Q5JFI5"/>
<gene>
    <name evidence="3" type="ordered locus">TK0164</name>
</gene>
<protein>
    <submittedName>
        <fullName evidence="3">S-layer-like array protein</fullName>
    </submittedName>
</protein>
<keyword evidence="4" id="KW-1185">Reference proteome</keyword>
<dbReference type="EnsemblBacteria" id="BAD84353">
    <property type="protein sequence ID" value="BAD84353"/>
    <property type="gene ID" value="TK0164"/>
</dbReference>
<sequence length="573" mass="61819">MKRLLLMGLLLTAIFNPTTQGALASSAYGALTIEGDNLTVEVRGVGVFNTPITLVLPVGNYTVSAEGQVKLEAKVFVNASKLVRVEFSTVEPDELVEGNLTILGVKVTYDWWKHYPKYSSRPSLGIPRGCGGAWSPFYYIDRPLPMTLEDAGDTIAKLTINNTITPCYLRSGIQDINGKLEYIFYTIAGPFGTSGIALKDTSFLTPLSSVEVSSDVELVNGYLYNVSSTSMVTPFTIILPVVTQDVYNVTGTTTDGDTITINHIPKTDTYNLSVGLNHTLVTAVVKPRPWEKYGISYSLRTALELIRVREESVELYGVRVNTTPAASFEVVGNAKAAGVSPGTIYLPEGNYTLTAFTNNSGVTVNFSVPETRELNLKLKPLPARLFFNVTPSNASVFIDGKPVNNRSVETSPGRHFIHVTAPGHVAENLSVLLAPNESRVLKIGLKPLPVLSVTTVPSGALVSIGNKTCRSPCMLALEPGRYTVDVSLEGYMNASKTAYLEPGKVVNVTITLEKVRKNAGTSNESMNSDTPTKKLTKIPAPAPSSGRNSYGTTHKLLALVVVILLTGIALRRR</sequence>
<dbReference type="GeneID" id="78446668"/>
<dbReference type="PATRIC" id="fig|69014.16.peg.164"/>
<accession>Q5JFI5</accession>
<dbReference type="InterPro" id="IPR013229">
    <property type="entry name" value="PEGA"/>
</dbReference>
<dbReference type="HOGENOM" id="CLU_515475_0_0_2"/>
<reference evidence="3 4" key="1">
    <citation type="journal article" date="2005" name="Genome Res.">
        <title>Complete genome sequence of the hyperthermophilic archaeon Thermococcus kodakaraensis KOD1 and comparison with Pyrococcus genomes.</title>
        <authorList>
            <person name="Fukui T."/>
            <person name="Atomi H."/>
            <person name="Kanai T."/>
            <person name="Matsumi R."/>
            <person name="Fujiwara S."/>
            <person name="Imanaka T."/>
        </authorList>
    </citation>
    <scope>NUCLEOTIDE SEQUENCE [LARGE SCALE GENOMIC DNA]</scope>
    <source>
        <strain evidence="4">ATCC BAA-918 / JCM 12380 / KOD1</strain>
    </source>
</reference>
<feature type="region of interest" description="Disordered" evidence="1">
    <location>
        <begin position="519"/>
        <end position="547"/>
    </location>
</feature>
<dbReference type="EMBL" id="AP006878">
    <property type="protein sequence ID" value="BAD84353.1"/>
    <property type="molecule type" value="Genomic_DNA"/>
</dbReference>
<proteinExistence type="predicted"/>